<organism evidence="2 4">
    <name type="scientific">Streptomyces kaniharaensis</name>
    <dbReference type="NCBI Taxonomy" id="212423"/>
    <lineage>
        <taxon>Bacteria</taxon>
        <taxon>Bacillati</taxon>
        <taxon>Actinomycetota</taxon>
        <taxon>Actinomycetes</taxon>
        <taxon>Kitasatosporales</taxon>
        <taxon>Streptomycetaceae</taxon>
        <taxon>Streptomyces</taxon>
    </lineage>
</organism>
<dbReference type="RefSeq" id="WP_153472019.1">
    <property type="nucleotide sequence ID" value="NZ_WBOF01000010.1"/>
</dbReference>
<comment type="caution">
    <text evidence="2">The sequence shown here is derived from an EMBL/GenBank/DDBJ whole genome shotgun (WGS) entry which is preliminary data.</text>
</comment>
<dbReference type="EMBL" id="WBOF01000010">
    <property type="protein sequence ID" value="MQS18042.1"/>
    <property type="molecule type" value="Genomic_DNA"/>
</dbReference>
<reference evidence="2 4" key="1">
    <citation type="submission" date="2019-09" db="EMBL/GenBank/DDBJ databases">
        <title>Genome Sequences of Streptomyces kaniharaensis ATCC 21070.</title>
        <authorList>
            <person name="Zhu W."/>
            <person name="De Crecy-Lagard V."/>
            <person name="Richards N.G."/>
        </authorList>
    </citation>
    <scope>NUCLEOTIDE SEQUENCE [LARGE SCALE GENOMIC DNA]</scope>
    <source>
        <strain evidence="2 4">SF-557</strain>
    </source>
</reference>
<feature type="region of interest" description="Disordered" evidence="1">
    <location>
        <begin position="246"/>
        <end position="301"/>
    </location>
</feature>
<keyword evidence="4" id="KW-1185">Reference proteome</keyword>
<protein>
    <recommendedName>
        <fullName evidence="5">SprT-like domain-containing protein</fullName>
    </recommendedName>
</protein>
<dbReference type="AlphaFoldDB" id="A0A6N7L3Z8"/>
<dbReference type="Proteomes" id="UP000450000">
    <property type="component" value="Unassembled WGS sequence"/>
</dbReference>
<proteinExistence type="predicted"/>
<evidence type="ECO:0000313" key="4">
    <source>
        <dbReference type="Proteomes" id="UP000450000"/>
    </source>
</evidence>
<evidence type="ECO:0000313" key="3">
    <source>
        <dbReference type="EMBL" id="MQS18042.1"/>
    </source>
</evidence>
<evidence type="ECO:0000256" key="1">
    <source>
        <dbReference type="SAM" id="MobiDB-lite"/>
    </source>
</evidence>
<gene>
    <name evidence="2" type="ORF">F7Q99_38915</name>
    <name evidence="3" type="ORF">F7Q99_39110</name>
</gene>
<feature type="region of interest" description="Disordered" evidence="1">
    <location>
        <begin position="174"/>
        <end position="199"/>
    </location>
</feature>
<accession>A0A6N7L3Z8</accession>
<feature type="compositionally biased region" description="Acidic residues" evidence="1">
    <location>
        <begin position="291"/>
        <end position="301"/>
    </location>
</feature>
<feature type="compositionally biased region" description="Low complexity" evidence="1">
    <location>
        <begin position="258"/>
        <end position="273"/>
    </location>
</feature>
<sequence>MATNLRGREGARIITALETMWAAIQARHPHVPDAVVITGSGLPSKKSKAKRSAYQKYGHLTPDQWADPENTGRRPELFVAGELLERGGEAVLETMLHEAAHGIAVTRSIVDCSSDGLRWHNRKFAELAREVGLEPPKRAAQTYGFSDAVLLPATAAAYASAIRKLEAARLPFLEGEPSKQEDQEQAEEEPKKKRTSGKRYPIVCRCTPEPRRMQVTPKTYGKGTKRGAILCGLCGSEFAPENDDAAEAFDSYDDEPETTQATTEAVPVAVPAARTEEPPSPPEADSAWAGEEPEPEWAGEG</sequence>
<evidence type="ECO:0000313" key="2">
    <source>
        <dbReference type="EMBL" id="MQS18005.1"/>
    </source>
</evidence>
<evidence type="ECO:0008006" key="5">
    <source>
        <dbReference type="Google" id="ProtNLM"/>
    </source>
</evidence>
<name>A0A6N7L3Z8_9ACTN</name>
<dbReference type="EMBL" id="WBOF01000010">
    <property type="protein sequence ID" value="MQS18005.1"/>
    <property type="molecule type" value="Genomic_DNA"/>
</dbReference>
<feature type="compositionally biased region" description="Acidic residues" evidence="1">
    <location>
        <begin position="246"/>
        <end position="257"/>
    </location>
</feature>
<dbReference type="OrthoDB" id="4234112at2"/>